<proteinExistence type="predicted"/>
<keyword evidence="2" id="KW-1185">Reference proteome</keyword>
<dbReference type="EMBL" id="BAABAK010000020">
    <property type="protein sequence ID" value="GAA3983173.1"/>
    <property type="molecule type" value="Genomic_DNA"/>
</dbReference>
<reference evidence="2" key="1">
    <citation type="journal article" date="2019" name="Int. J. Syst. Evol. Microbiol.">
        <title>The Global Catalogue of Microorganisms (GCM) 10K type strain sequencing project: providing services to taxonomists for standard genome sequencing and annotation.</title>
        <authorList>
            <consortium name="The Broad Institute Genomics Platform"/>
            <consortium name="The Broad Institute Genome Sequencing Center for Infectious Disease"/>
            <person name="Wu L."/>
            <person name="Ma J."/>
        </authorList>
    </citation>
    <scope>NUCLEOTIDE SEQUENCE [LARGE SCALE GENOMIC DNA]</scope>
    <source>
        <strain evidence="2">JCM 17338</strain>
    </source>
</reference>
<name>A0ABP7QIP1_9SPHI</name>
<organism evidence="1 2">
    <name type="scientific">Pedobacter ginsengiterrae</name>
    <dbReference type="NCBI Taxonomy" id="871696"/>
    <lineage>
        <taxon>Bacteria</taxon>
        <taxon>Pseudomonadati</taxon>
        <taxon>Bacteroidota</taxon>
        <taxon>Sphingobacteriia</taxon>
        <taxon>Sphingobacteriales</taxon>
        <taxon>Sphingobacteriaceae</taxon>
        <taxon>Pedobacter</taxon>
    </lineage>
</organism>
<comment type="caution">
    <text evidence="1">The sequence shown here is derived from an EMBL/GenBank/DDBJ whole genome shotgun (WGS) entry which is preliminary data.</text>
</comment>
<evidence type="ECO:0000313" key="2">
    <source>
        <dbReference type="Proteomes" id="UP001501081"/>
    </source>
</evidence>
<dbReference type="RefSeq" id="WP_344769726.1">
    <property type="nucleotide sequence ID" value="NZ_BAABAK010000020.1"/>
</dbReference>
<accession>A0ABP7QIP1</accession>
<protein>
    <recommendedName>
        <fullName evidence="3">Lipocalin-like domain-containing protein</fullName>
    </recommendedName>
</protein>
<dbReference type="PROSITE" id="PS51257">
    <property type="entry name" value="PROKAR_LIPOPROTEIN"/>
    <property type="match status" value="1"/>
</dbReference>
<dbReference type="Proteomes" id="UP001501081">
    <property type="component" value="Unassembled WGS sequence"/>
</dbReference>
<evidence type="ECO:0008006" key="3">
    <source>
        <dbReference type="Google" id="ProtNLM"/>
    </source>
</evidence>
<evidence type="ECO:0000313" key="1">
    <source>
        <dbReference type="EMBL" id="GAA3983173.1"/>
    </source>
</evidence>
<sequence>MKKLLLMLVICTALSCKKDVDKTLTSTNWKIESTTVTPAMTIGTKTSSNYLELMGPSSCDATMTISFAKDGTFTAGSNGALCDLFVINRSVTTWRRDGDKIFLSSSPNSPLILKEGKLVQTVTTAPQAGIVYTFVYIYKEK</sequence>
<gene>
    <name evidence="1" type="ORF">GCM10022246_38860</name>
</gene>